<proteinExistence type="predicted"/>
<dbReference type="RefSeq" id="XP_024737599.1">
    <property type="nucleotide sequence ID" value="XM_024878071.1"/>
</dbReference>
<feature type="compositionally biased region" description="Polar residues" evidence="1">
    <location>
        <begin position="1"/>
        <end position="20"/>
    </location>
</feature>
<dbReference type="OrthoDB" id="504210at2759"/>
<organism evidence="2 3">
    <name type="scientific">Hyaloscypha bicolor E</name>
    <dbReference type="NCBI Taxonomy" id="1095630"/>
    <lineage>
        <taxon>Eukaryota</taxon>
        <taxon>Fungi</taxon>
        <taxon>Dikarya</taxon>
        <taxon>Ascomycota</taxon>
        <taxon>Pezizomycotina</taxon>
        <taxon>Leotiomycetes</taxon>
        <taxon>Helotiales</taxon>
        <taxon>Hyaloscyphaceae</taxon>
        <taxon>Hyaloscypha</taxon>
        <taxon>Hyaloscypha bicolor</taxon>
    </lineage>
</organism>
<dbReference type="GeneID" id="36586148"/>
<protein>
    <recommendedName>
        <fullName evidence="4">Cupin 2 conserved barrel domain-containing protein</fullName>
    </recommendedName>
</protein>
<evidence type="ECO:0000313" key="3">
    <source>
        <dbReference type="Proteomes" id="UP000235371"/>
    </source>
</evidence>
<dbReference type="AlphaFoldDB" id="A0A2J6TCE6"/>
<evidence type="ECO:0000256" key="1">
    <source>
        <dbReference type="SAM" id="MobiDB-lite"/>
    </source>
</evidence>
<evidence type="ECO:0008006" key="4">
    <source>
        <dbReference type="Google" id="ProtNLM"/>
    </source>
</evidence>
<keyword evidence="3" id="KW-1185">Reference proteome</keyword>
<dbReference type="InterPro" id="IPR011051">
    <property type="entry name" value="RmlC_Cupin_sf"/>
</dbReference>
<accession>A0A2J6TCE6</accession>
<dbReference type="InParanoid" id="A0A2J6TCE6"/>
<dbReference type="EMBL" id="KZ613788">
    <property type="protein sequence ID" value="PMD60695.1"/>
    <property type="molecule type" value="Genomic_DNA"/>
</dbReference>
<dbReference type="CDD" id="cd02208">
    <property type="entry name" value="cupin_RmlC-like"/>
    <property type="match status" value="1"/>
</dbReference>
<evidence type="ECO:0000313" key="2">
    <source>
        <dbReference type="EMBL" id="PMD60695.1"/>
    </source>
</evidence>
<dbReference type="Gene3D" id="2.60.120.10">
    <property type="entry name" value="Jelly Rolls"/>
    <property type="match status" value="1"/>
</dbReference>
<reference evidence="2 3" key="1">
    <citation type="submission" date="2016-04" db="EMBL/GenBank/DDBJ databases">
        <title>A degradative enzymes factory behind the ericoid mycorrhizal symbiosis.</title>
        <authorList>
            <consortium name="DOE Joint Genome Institute"/>
            <person name="Martino E."/>
            <person name="Morin E."/>
            <person name="Grelet G."/>
            <person name="Kuo A."/>
            <person name="Kohler A."/>
            <person name="Daghino S."/>
            <person name="Barry K."/>
            <person name="Choi C."/>
            <person name="Cichocki N."/>
            <person name="Clum A."/>
            <person name="Copeland A."/>
            <person name="Hainaut M."/>
            <person name="Haridas S."/>
            <person name="Labutti K."/>
            <person name="Lindquist E."/>
            <person name="Lipzen A."/>
            <person name="Khouja H.-R."/>
            <person name="Murat C."/>
            <person name="Ohm R."/>
            <person name="Olson A."/>
            <person name="Spatafora J."/>
            <person name="Veneault-Fourrey C."/>
            <person name="Henrissat B."/>
            <person name="Grigoriev I."/>
            <person name="Martin F."/>
            <person name="Perotto S."/>
        </authorList>
    </citation>
    <scope>NUCLEOTIDE SEQUENCE [LARGE SCALE GENOMIC DNA]</scope>
    <source>
        <strain evidence="2 3">E</strain>
    </source>
</reference>
<dbReference type="Proteomes" id="UP000235371">
    <property type="component" value="Unassembled WGS sequence"/>
</dbReference>
<feature type="region of interest" description="Disordered" evidence="1">
    <location>
        <begin position="1"/>
        <end position="26"/>
    </location>
</feature>
<gene>
    <name evidence="2" type="ORF">K444DRAFT_588701</name>
</gene>
<dbReference type="InterPro" id="IPR014710">
    <property type="entry name" value="RmlC-like_jellyroll"/>
</dbReference>
<dbReference type="SUPFAM" id="SSF51182">
    <property type="entry name" value="RmlC-like cupins"/>
    <property type="match status" value="1"/>
</dbReference>
<name>A0A2J6TCE6_9HELO</name>
<sequence length="203" mass="23105">MPRTNYRSQTTFTVPSQGSVSLPPLRPPSPNHEVYITFPISSKIATGLHWHETHTEYLQIIQGVALVTLGDSTERYTAKSGVITIPRYTVHESRHVDLIVKEWTDPADGEKAIFFRNVVGLILDRDPAARTLQNLRTAWNLFVVFWEWDNFPRFVKMPRLWGLGNSVERGVTWAILGSAALIGRWVGVRGTYEEYGTKDDLRP</sequence>